<gene>
    <name evidence="5" type="ORF">SAMN06265350_10131</name>
</gene>
<keyword evidence="2" id="KW-0547">Nucleotide-binding</keyword>
<dbReference type="SUPFAM" id="SSF52540">
    <property type="entry name" value="P-loop containing nucleoside triphosphate hydrolases"/>
    <property type="match status" value="1"/>
</dbReference>
<dbReference type="GO" id="GO:0016887">
    <property type="term" value="F:ATP hydrolysis activity"/>
    <property type="evidence" value="ECO:0007669"/>
    <property type="project" value="InterPro"/>
</dbReference>
<dbReference type="InterPro" id="IPR017871">
    <property type="entry name" value="ABC_transporter-like_CS"/>
</dbReference>
<evidence type="ECO:0000313" key="5">
    <source>
        <dbReference type="EMBL" id="SMO32054.1"/>
    </source>
</evidence>
<reference evidence="5 6" key="1">
    <citation type="submission" date="2017-05" db="EMBL/GenBank/DDBJ databases">
        <authorList>
            <person name="Varghese N."/>
            <person name="Submissions S."/>
        </authorList>
    </citation>
    <scope>NUCLEOTIDE SEQUENCE [LARGE SCALE GENOMIC DNA]</scope>
    <source>
        <strain evidence="5 6">DSM 21342</strain>
    </source>
</reference>
<dbReference type="Pfam" id="PF00005">
    <property type="entry name" value="ABC_tran"/>
    <property type="match status" value="1"/>
</dbReference>
<dbReference type="InterPro" id="IPR050093">
    <property type="entry name" value="ABC_SmlMolc_Importer"/>
</dbReference>
<accession>A0A521AB65</accession>
<dbReference type="InterPro" id="IPR003593">
    <property type="entry name" value="AAA+_ATPase"/>
</dbReference>
<name>A0A521AB65_9SPHI</name>
<dbReference type="Proteomes" id="UP000315971">
    <property type="component" value="Unassembled WGS sequence"/>
</dbReference>
<evidence type="ECO:0000256" key="2">
    <source>
        <dbReference type="ARBA" id="ARBA00022741"/>
    </source>
</evidence>
<evidence type="ECO:0000313" key="6">
    <source>
        <dbReference type="Proteomes" id="UP000315971"/>
    </source>
</evidence>
<dbReference type="InterPro" id="IPR003439">
    <property type="entry name" value="ABC_transporter-like_ATP-bd"/>
</dbReference>
<keyword evidence="6" id="KW-1185">Reference proteome</keyword>
<dbReference type="PANTHER" id="PTHR42781">
    <property type="entry name" value="SPERMIDINE/PUTRESCINE IMPORT ATP-BINDING PROTEIN POTA"/>
    <property type="match status" value="1"/>
</dbReference>
<sequence length="331" mass="36566">MLQINNLCKQYPGNEHFALKNIELTINAGEIISLVGSSGSGKSTLMKLVYGILDADTGTITFNEKPVYGPSVKLLPGEREMKFVQQDFNLNPYARVVDNIAPMLPNTDLDYKQARIHEVLELLNILDLKDKPAVNLSGGQQQRVAIARALASNPKLLLLDEPFSNLDVMLKSHLKRDLQRLAEKTGISILLVTHEPLDALSLSSRIVIMQEGAIIQHGTPKEVYNHPSSAYVARLFGGVNILDAADFNAAFGYAINPTKKVVIHTHDLHLSDQTGAPAKVVKVEYNGSYEALVLEVNGSMRKLQTLNYLLGAYKKDEYCRLVVKQFTEVDG</sequence>
<evidence type="ECO:0000259" key="4">
    <source>
        <dbReference type="PROSITE" id="PS50893"/>
    </source>
</evidence>
<dbReference type="EMBL" id="FXSZ01000001">
    <property type="protein sequence ID" value="SMO32054.1"/>
    <property type="molecule type" value="Genomic_DNA"/>
</dbReference>
<dbReference type="PROSITE" id="PS50893">
    <property type="entry name" value="ABC_TRANSPORTER_2"/>
    <property type="match status" value="1"/>
</dbReference>
<proteinExistence type="predicted"/>
<keyword evidence="1" id="KW-0813">Transport</keyword>
<dbReference type="Gene3D" id="3.40.50.300">
    <property type="entry name" value="P-loop containing nucleotide triphosphate hydrolases"/>
    <property type="match status" value="1"/>
</dbReference>
<evidence type="ECO:0000256" key="1">
    <source>
        <dbReference type="ARBA" id="ARBA00022448"/>
    </source>
</evidence>
<organism evidence="5 6">
    <name type="scientific">Solitalea koreensis</name>
    <dbReference type="NCBI Taxonomy" id="543615"/>
    <lineage>
        <taxon>Bacteria</taxon>
        <taxon>Pseudomonadati</taxon>
        <taxon>Bacteroidota</taxon>
        <taxon>Sphingobacteriia</taxon>
        <taxon>Sphingobacteriales</taxon>
        <taxon>Sphingobacteriaceae</taxon>
        <taxon>Solitalea</taxon>
    </lineage>
</organism>
<protein>
    <submittedName>
        <fullName evidence="5">ABC-type Fe3+/spermidine/putrescine transport systems, ATPase components</fullName>
    </submittedName>
</protein>
<feature type="domain" description="ABC transporter" evidence="4">
    <location>
        <begin position="2"/>
        <end position="236"/>
    </location>
</feature>
<dbReference type="SMART" id="SM00382">
    <property type="entry name" value="AAA"/>
    <property type="match status" value="1"/>
</dbReference>
<keyword evidence="3" id="KW-0067">ATP-binding</keyword>
<dbReference type="RefSeq" id="WP_142600445.1">
    <property type="nucleotide sequence ID" value="NZ_FXSZ01000001.1"/>
</dbReference>
<dbReference type="AlphaFoldDB" id="A0A521AB65"/>
<dbReference type="GO" id="GO:0005524">
    <property type="term" value="F:ATP binding"/>
    <property type="evidence" value="ECO:0007669"/>
    <property type="project" value="UniProtKB-KW"/>
</dbReference>
<evidence type="ECO:0000256" key="3">
    <source>
        <dbReference type="ARBA" id="ARBA00022840"/>
    </source>
</evidence>
<dbReference type="PANTHER" id="PTHR42781:SF4">
    <property type="entry name" value="SPERMIDINE_PUTRESCINE IMPORT ATP-BINDING PROTEIN POTA"/>
    <property type="match status" value="1"/>
</dbReference>
<dbReference type="OrthoDB" id="9802264at2"/>
<dbReference type="InterPro" id="IPR027417">
    <property type="entry name" value="P-loop_NTPase"/>
</dbReference>
<dbReference type="PROSITE" id="PS00211">
    <property type="entry name" value="ABC_TRANSPORTER_1"/>
    <property type="match status" value="1"/>
</dbReference>